<dbReference type="Proteomes" id="UP000314980">
    <property type="component" value="Unassembled WGS sequence"/>
</dbReference>
<dbReference type="PRINTS" id="PR00759">
    <property type="entry name" value="BASICPTASE"/>
</dbReference>
<dbReference type="PANTHER" id="PTHR10083:SF375">
    <property type="entry name" value="BPTI_KUNITZ INHIBITOR DOMAIN-CONTAINING PROTEIN"/>
    <property type="match status" value="1"/>
</dbReference>
<evidence type="ECO:0000256" key="1">
    <source>
        <dbReference type="ARBA" id="ARBA00023157"/>
    </source>
</evidence>
<evidence type="ECO:0000313" key="3">
    <source>
        <dbReference type="Ensembl" id="ENSLCAP00010027019.1"/>
    </source>
</evidence>
<evidence type="ECO:0000313" key="4">
    <source>
        <dbReference type="Proteomes" id="UP000314980"/>
    </source>
</evidence>
<dbReference type="Ensembl" id="ENSLCAT00010027593.1">
    <property type="protein sequence ID" value="ENSLCAP00010027019.1"/>
    <property type="gene ID" value="ENSLCAG00010012657.1"/>
</dbReference>
<dbReference type="Gene3D" id="4.10.410.10">
    <property type="entry name" value="Pancreatic trypsin inhibitor Kunitz domain"/>
    <property type="match status" value="3"/>
</dbReference>
<dbReference type="InterPro" id="IPR050098">
    <property type="entry name" value="TFPI/VKTCI-like"/>
</dbReference>
<reference evidence="4" key="1">
    <citation type="submission" date="2015-09" db="EMBL/GenBank/DDBJ databases">
        <authorList>
            <person name="Sai Rama Sridatta P."/>
        </authorList>
    </citation>
    <scope>NUCLEOTIDE SEQUENCE [LARGE SCALE GENOMIC DNA]</scope>
</reference>
<dbReference type="AlphaFoldDB" id="A0A4W6DQ37"/>
<feature type="domain" description="BPTI/Kunitz inhibitor" evidence="2">
    <location>
        <begin position="82"/>
        <end position="127"/>
    </location>
</feature>
<dbReference type="SMART" id="SM00131">
    <property type="entry name" value="KU"/>
    <property type="match status" value="3"/>
</dbReference>
<organism evidence="3 4">
    <name type="scientific">Lates calcarifer</name>
    <name type="common">Barramundi</name>
    <name type="synonym">Holocentrus calcarifer</name>
    <dbReference type="NCBI Taxonomy" id="8187"/>
    <lineage>
        <taxon>Eukaryota</taxon>
        <taxon>Metazoa</taxon>
        <taxon>Chordata</taxon>
        <taxon>Craniata</taxon>
        <taxon>Vertebrata</taxon>
        <taxon>Euteleostomi</taxon>
        <taxon>Actinopterygii</taxon>
        <taxon>Neopterygii</taxon>
        <taxon>Teleostei</taxon>
        <taxon>Neoteleostei</taxon>
        <taxon>Acanthomorphata</taxon>
        <taxon>Carangaria</taxon>
        <taxon>Carangaria incertae sedis</taxon>
        <taxon>Centropomidae</taxon>
        <taxon>Lates</taxon>
    </lineage>
</organism>
<dbReference type="SUPFAM" id="SSF57362">
    <property type="entry name" value="BPTI-like"/>
    <property type="match status" value="3"/>
</dbReference>
<proteinExistence type="predicted"/>
<reference evidence="3" key="3">
    <citation type="submission" date="2025-09" db="UniProtKB">
        <authorList>
            <consortium name="Ensembl"/>
        </authorList>
    </citation>
    <scope>IDENTIFICATION</scope>
</reference>
<protein>
    <recommendedName>
        <fullName evidence="2">BPTI/Kunitz inhibitor domain-containing protein</fullName>
    </recommendedName>
</protein>
<dbReference type="Pfam" id="PF00014">
    <property type="entry name" value="Kunitz_BPTI"/>
    <property type="match status" value="3"/>
</dbReference>
<keyword evidence="1" id="KW-1015">Disulfide bond</keyword>
<sequence length="221" mass="25662">LSHCVLPRIVLWHHHPCTQGVLSPDCSGLWFPDGGTTSQILSEQECSRFWYGGCSGNENRFWTQKECENRCPTKTPGRRGDDRGSCKNYTIMWFFDNSLGRCSRFWYGGCGGNENRFWTQKECENRCPTKTPGRRGDFWIPVLCLISLRFQLLWPNECSRFWYGGCGGNGNRFKTQQECENLCLTRGTETLQINFKRNHKTVLSCNLRILFQIYCSPKIRV</sequence>
<keyword evidence="4" id="KW-1185">Reference proteome</keyword>
<feature type="domain" description="BPTI/Kunitz inhibitor" evidence="2">
    <location>
        <begin position="4"/>
        <end position="71"/>
    </location>
</feature>
<dbReference type="InterPro" id="IPR020901">
    <property type="entry name" value="Prtase_inh_Kunz-CS"/>
</dbReference>
<evidence type="ECO:0000259" key="2">
    <source>
        <dbReference type="PROSITE" id="PS50279"/>
    </source>
</evidence>
<name>A0A4W6DQ37_LATCA</name>
<reference evidence="3" key="2">
    <citation type="submission" date="2025-08" db="UniProtKB">
        <authorList>
            <consortium name="Ensembl"/>
        </authorList>
    </citation>
    <scope>IDENTIFICATION</scope>
</reference>
<dbReference type="InterPro" id="IPR036880">
    <property type="entry name" value="Kunitz_BPTI_sf"/>
</dbReference>
<dbReference type="GO" id="GO:0004867">
    <property type="term" value="F:serine-type endopeptidase inhibitor activity"/>
    <property type="evidence" value="ECO:0007669"/>
    <property type="project" value="InterPro"/>
</dbReference>
<accession>A0A4W6DQ37</accession>
<dbReference type="InterPro" id="IPR002223">
    <property type="entry name" value="Kunitz_BPTI"/>
</dbReference>
<dbReference type="GeneTree" id="ENSGT00940000165273"/>
<feature type="domain" description="BPTI/Kunitz inhibitor" evidence="2">
    <location>
        <begin position="156"/>
        <end position="183"/>
    </location>
</feature>
<dbReference type="GO" id="GO:0005615">
    <property type="term" value="C:extracellular space"/>
    <property type="evidence" value="ECO:0007669"/>
    <property type="project" value="TreeGrafter"/>
</dbReference>
<dbReference type="FunFam" id="4.10.410.10:FF:000020">
    <property type="entry name" value="Collagen, type VI, alpha 3"/>
    <property type="match status" value="1"/>
</dbReference>
<dbReference type="PROSITE" id="PS50279">
    <property type="entry name" value="BPTI_KUNITZ_2"/>
    <property type="match status" value="3"/>
</dbReference>
<dbReference type="PANTHER" id="PTHR10083">
    <property type="entry name" value="KUNITZ-TYPE PROTEASE INHIBITOR-RELATED"/>
    <property type="match status" value="1"/>
</dbReference>
<dbReference type="PROSITE" id="PS00280">
    <property type="entry name" value="BPTI_KUNITZ_1"/>
    <property type="match status" value="2"/>
</dbReference>